<dbReference type="InterPro" id="IPR036397">
    <property type="entry name" value="RNaseH_sf"/>
</dbReference>
<dbReference type="PANTHER" id="PTHR47266">
    <property type="entry name" value="ENDONUCLEASE-RELATED"/>
    <property type="match status" value="1"/>
</dbReference>
<dbReference type="Pfam" id="PF00665">
    <property type="entry name" value="rve"/>
    <property type="match status" value="1"/>
</dbReference>
<evidence type="ECO:0000313" key="2">
    <source>
        <dbReference type="EMBL" id="GEU77145.1"/>
    </source>
</evidence>
<dbReference type="InterPro" id="IPR001584">
    <property type="entry name" value="Integrase_cat-core"/>
</dbReference>
<feature type="domain" description="Integrase catalytic" evidence="1">
    <location>
        <begin position="139"/>
        <end position="282"/>
    </location>
</feature>
<name>A0A6L2MXN6_TANCI</name>
<dbReference type="Gene3D" id="3.30.420.10">
    <property type="entry name" value="Ribonuclease H-like superfamily/Ribonuclease H"/>
    <property type="match status" value="1"/>
</dbReference>
<dbReference type="GO" id="GO:0003676">
    <property type="term" value="F:nucleic acid binding"/>
    <property type="evidence" value="ECO:0007669"/>
    <property type="project" value="InterPro"/>
</dbReference>
<dbReference type="SUPFAM" id="SSF53098">
    <property type="entry name" value="Ribonuclease H-like"/>
    <property type="match status" value="1"/>
</dbReference>
<keyword evidence="2" id="KW-0548">Nucleotidyltransferase</keyword>
<keyword evidence="2" id="KW-0695">RNA-directed DNA polymerase</keyword>
<comment type="caution">
    <text evidence="2">The sequence shown here is derived from an EMBL/GenBank/DDBJ whole genome shotgun (WGS) entry which is preliminary data.</text>
</comment>
<evidence type="ECO:0000259" key="1">
    <source>
        <dbReference type="PROSITE" id="PS50994"/>
    </source>
</evidence>
<reference evidence="2" key="1">
    <citation type="journal article" date="2019" name="Sci. Rep.">
        <title>Draft genome of Tanacetum cinerariifolium, the natural source of mosquito coil.</title>
        <authorList>
            <person name="Yamashiro T."/>
            <person name="Shiraishi A."/>
            <person name="Satake H."/>
            <person name="Nakayama K."/>
        </authorList>
    </citation>
    <scope>NUCLEOTIDE SEQUENCE</scope>
</reference>
<dbReference type="PROSITE" id="PS50994">
    <property type="entry name" value="INTEGRASE"/>
    <property type="match status" value="1"/>
</dbReference>
<dbReference type="InterPro" id="IPR012337">
    <property type="entry name" value="RNaseH-like_sf"/>
</dbReference>
<dbReference type="InterPro" id="IPR052160">
    <property type="entry name" value="Gypsy_RT_Integrase-like"/>
</dbReference>
<dbReference type="GO" id="GO:0003964">
    <property type="term" value="F:RNA-directed DNA polymerase activity"/>
    <property type="evidence" value="ECO:0007669"/>
    <property type="project" value="UniProtKB-KW"/>
</dbReference>
<dbReference type="EMBL" id="BKCJ010007414">
    <property type="protein sequence ID" value="GEU77145.1"/>
    <property type="molecule type" value="Genomic_DNA"/>
</dbReference>
<dbReference type="AlphaFoldDB" id="A0A6L2MXN6"/>
<proteinExistence type="predicted"/>
<dbReference type="GO" id="GO:0015074">
    <property type="term" value="P:DNA integration"/>
    <property type="evidence" value="ECO:0007669"/>
    <property type="project" value="InterPro"/>
</dbReference>
<protein>
    <submittedName>
        <fullName evidence="2">Reverse transcriptase domain-containing protein</fullName>
    </submittedName>
</protein>
<accession>A0A6L2MXN6</accession>
<sequence>MEEIFSKFINEAQEIDGTDRVKNKHLYSARANEIDEKKPLLEDFPSHLEYAYLHGLEKHKGAENLAVDHLSRLENPHMDVLTEKEIADEFPNKHLMLLKPKFNDDEQWYADIVNYIVGNVVPPNWTFEKRKRYGNISSRNEKPQNNIQVCEVFDVWGLDFMGPFPKSRGNKYILVAVDYVSKWVKTQELPTNDARVVVKFLRWLFARFGVPKALINDRGTYFCNSQHEKALQKYDVTHKLSTVYHPQSNGQTEVTNRAIKRILKRSVWYNPKDWSEKLNNAL</sequence>
<organism evidence="2">
    <name type="scientific">Tanacetum cinerariifolium</name>
    <name type="common">Dalmatian daisy</name>
    <name type="synonym">Chrysanthemum cinerariifolium</name>
    <dbReference type="NCBI Taxonomy" id="118510"/>
    <lineage>
        <taxon>Eukaryota</taxon>
        <taxon>Viridiplantae</taxon>
        <taxon>Streptophyta</taxon>
        <taxon>Embryophyta</taxon>
        <taxon>Tracheophyta</taxon>
        <taxon>Spermatophyta</taxon>
        <taxon>Magnoliopsida</taxon>
        <taxon>eudicotyledons</taxon>
        <taxon>Gunneridae</taxon>
        <taxon>Pentapetalae</taxon>
        <taxon>asterids</taxon>
        <taxon>campanulids</taxon>
        <taxon>Asterales</taxon>
        <taxon>Asteraceae</taxon>
        <taxon>Asteroideae</taxon>
        <taxon>Anthemideae</taxon>
        <taxon>Anthemidinae</taxon>
        <taxon>Tanacetum</taxon>
    </lineage>
</organism>
<gene>
    <name evidence="2" type="ORF">Tci_049123</name>
</gene>
<keyword evidence="2" id="KW-0808">Transferase</keyword>